<reference evidence="2" key="1">
    <citation type="submission" date="2024-03" db="EMBL/GenBank/DDBJ databases">
        <title>Eukaryotic viruses encode the ribosomal protein eL40.</title>
        <authorList>
            <person name="Thomy J."/>
            <person name="Schvarcz C.R."/>
            <person name="McBeain K.A."/>
            <person name="Edwards K.F."/>
            <person name="Steward G.F."/>
        </authorList>
    </citation>
    <scope>NUCLEOTIDE SEQUENCE</scope>
    <source>
        <strain evidence="2">FloV-SA2</strain>
    </source>
</reference>
<protein>
    <submittedName>
        <fullName evidence="2">Uncharacterized protein</fullName>
    </submittedName>
</protein>
<keyword evidence="1" id="KW-0812">Transmembrane</keyword>
<evidence type="ECO:0000256" key="1">
    <source>
        <dbReference type="SAM" id="Phobius"/>
    </source>
</evidence>
<feature type="transmembrane region" description="Helical" evidence="1">
    <location>
        <begin position="36"/>
        <end position="60"/>
    </location>
</feature>
<evidence type="ECO:0000313" key="2">
    <source>
        <dbReference type="EMBL" id="XDO01841.1"/>
    </source>
</evidence>
<proteinExistence type="predicted"/>
<sequence length="261" mass="31586">MNLSNKYNQLKNMCMNNKSLCISGGSFTFLYFINPLLYKSICCFMSGVGLSIIFVSLFVYKSNKETSEDEYIDTEYEKYLKFVNKDYDRFIDIYKNKQETEFCTTESFLKELNTYEKHSRYDLPFNYNELLIFFYDFGEKNYYYYSKTNVDNKILNSICRTYVIDNKCINIFTDEEEINYMKKEAKIEDISFNKNNRETNIESNIEIKETDTKEYVNIFYNKNKKKVEKLNKNYEVNKYVYKGTINDYNEYYKKKKKLILI</sequence>
<keyword evidence="1" id="KW-1133">Transmembrane helix</keyword>
<name>A0AB39JEP4_9VIRU</name>
<accession>A0AB39JEP4</accession>
<gene>
    <name evidence="2" type="ORF">FloV-SA2_00015</name>
</gene>
<keyword evidence="1" id="KW-0472">Membrane</keyword>
<dbReference type="EMBL" id="PP542043">
    <property type="protein sequence ID" value="XDO01841.1"/>
    <property type="molecule type" value="Genomic_DNA"/>
</dbReference>
<organism evidence="2">
    <name type="scientific">Florenciella sp. virus SA2</name>
    <dbReference type="NCBI Taxonomy" id="3240092"/>
    <lineage>
        <taxon>Viruses</taxon>
    </lineage>
</organism>